<evidence type="ECO:0000256" key="3">
    <source>
        <dbReference type="SAM" id="Phobius"/>
    </source>
</evidence>
<organism evidence="4 5">
    <name type="scientific">Salipiger marinus</name>
    <dbReference type="NCBI Taxonomy" id="555512"/>
    <lineage>
        <taxon>Bacteria</taxon>
        <taxon>Pseudomonadati</taxon>
        <taxon>Pseudomonadota</taxon>
        <taxon>Alphaproteobacteria</taxon>
        <taxon>Rhodobacterales</taxon>
        <taxon>Roseobacteraceae</taxon>
        <taxon>Salipiger</taxon>
    </lineage>
</organism>
<feature type="transmembrane region" description="Helical" evidence="3">
    <location>
        <begin position="52"/>
        <end position="70"/>
    </location>
</feature>
<dbReference type="OrthoDB" id="9782011at2"/>
<dbReference type="GO" id="GO:0016780">
    <property type="term" value="F:phosphotransferase activity, for other substituted phosphate groups"/>
    <property type="evidence" value="ECO:0007669"/>
    <property type="project" value="InterPro"/>
</dbReference>
<keyword evidence="5" id="KW-1185">Reference proteome</keyword>
<reference evidence="4 5" key="1">
    <citation type="submission" date="2016-10" db="EMBL/GenBank/DDBJ databases">
        <authorList>
            <person name="de Groot N.N."/>
        </authorList>
    </citation>
    <scope>NUCLEOTIDE SEQUENCE [LARGE SCALE GENOMIC DNA]</scope>
    <source>
        <strain evidence="4 5">DSM 26424</strain>
    </source>
</reference>
<sequence>MVLIVPEPPRGARRWFPRPRSLGPVIRFALAAAAGALGVAALAAALFDGGTLVALALHGAGAALAALGLARSHPHSALGLANLVTLLRMMLVAVLAAPLVPGGSAAGWVVVGLAAVALALDGVDGWLARRQGLASGFGARFDMEVDSALALVLAALAWAEGTVGPVVLLLGLPRYVFVAASRGLPWLDGPLPDRRSRKLVCVVQIATLIALHLPGLPAAMAPPLVLAVTAALLWSFGRDVLWLWRARG</sequence>
<proteinExistence type="inferred from homology"/>
<dbReference type="GO" id="GO:0016020">
    <property type="term" value="C:membrane"/>
    <property type="evidence" value="ECO:0007669"/>
    <property type="project" value="InterPro"/>
</dbReference>
<name>A0A1G8PI14_9RHOB</name>
<protein>
    <submittedName>
        <fullName evidence="4">Phosphatidylglycerophosphate synthase</fullName>
    </submittedName>
</protein>
<accession>A0A1G8PI14</accession>
<dbReference type="InterPro" id="IPR048254">
    <property type="entry name" value="CDP_ALCOHOL_P_TRANSF_CS"/>
</dbReference>
<dbReference type="Pfam" id="PF01066">
    <property type="entry name" value="CDP-OH_P_transf"/>
    <property type="match status" value="1"/>
</dbReference>
<evidence type="ECO:0000256" key="2">
    <source>
        <dbReference type="RuleBase" id="RU003750"/>
    </source>
</evidence>
<keyword evidence="3" id="KW-1133">Transmembrane helix</keyword>
<evidence type="ECO:0000313" key="5">
    <source>
        <dbReference type="Proteomes" id="UP000199093"/>
    </source>
</evidence>
<comment type="similarity">
    <text evidence="2">Belongs to the CDP-alcohol phosphatidyltransferase class-I family.</text>
</comment>
<dbReference type="Proteomes" id="UP000199093">
    <property type="component" value="Unassembled WGS sequence"/>
</dbReference>
<feature type="transmembrane region" description="Helical" evidence="3">
    <location>
        <begin position="25"/>
        <end position="46"/>
    </location>
</feature>
<keyword evidence="3" id="KW-0472">Membrane</keyword>
<dbReference type="GO" id="GO:0008654">
    <property type="term" value="P:phospholipid biosynthetic process"/>
    <property type="evidence" value="ECO:0007669"/>
    <property type="project" value="InterPro"/>
</dbReference>
<dbReference type="Gene3D" id="1.20.120.1760">
    <property type="match status" value="1"/>
</dbReference>
<keyword evidence="1 2" id="KW-0808">Transferase</keyword>
<dbReference type="InterPro" id="IPR000462">
    <property type="entry name" value="CDP-OH_P_trans"/>
</dbReference>
<dbReference type="EMBL" id="FNEJ01000012">
    <property type="protein sequence ID" value="SDI91948.1"/>
    <property type="molecule type" value="Genomic_DNA"/>
</dbReference>
<feature type="transmembrane region" description="Helical" evidence="3">
    <location>
        <begin position="139"/>
        <end position="159"/>
    </location>
</feature>
<evidence type="ECO:0000256" key="1">
    <source>
        <dbReference type="ARBA" id="ARBA00022679"/>
    </source>
</evidence>
<feature type="transmembrane region" description="Helical" evidence="3">
    <location>
        <begin position="105"/>
        <end position="127"/>
    </location>
</feature>
<evidence type="ECO:0000313" key="4">
    <source>
        <dbReference type="EMBL" id="SDI91948.1"/>
    </source>
</evidence>
<dbReference type="STRING" id="555512.SAMN04487993_1012144"/>
<keyword evidence="3" id="KW-0812">Transmembrane</keyword>
<feature type="transmembrane region" description="Helical" evidence="3">
    <location>
        <begin position="77"/>
        <end position="99"/>
    </location>
</feature>
<dbReference type="PROSITE" id="PS00379">
    <property type="entry name" value="CDP_ALCOHOL_P_TRANSF"/>
    <property type="match status" value="1"/>
</dbReference>
<feature type="transmembrane region" description="Helical" evidence="3">
    <location>
        <begin position="224"/>
        <end position="244"/>
    </location>
</feature>
<dbReference type="InterPro" id="IPR043130">
    <property type="entry name" value="CDP-OH_PTrfase_TM_dom"/>
</dbReference>
<gene>
    <name evidence="4" type="ORF">SAMN04487993_1012144</name>
</gene>
<dbReference type="AlphaFoldDB" id="A0A1G8PI14"/>